<keyword evidence="3" id="KW-1185">Reference proteome</keyword>
<feature type="compositionally biased region" description="Low complexity" evidence="1">
    <location>
        <begin position="84"/>
        <end position="97"/>
    </location>
</feature>
<organism evidence="2 3">
    <name type="scientific">Populus deltoides</name>
    <name type="common">Eastern poplar</name>
    <name type="synonym">Eastern cottonwood</name>
    <dbReference type="NCBI Taxonomy" id="3696"/>
    <lineage>
        <taxon>Eukaryota</taxon>
        <taxon>Viridiplantae</taxon>
        <taxon>Streptophyta</taxon>
        <taxon>Embryophyta</taxon>
        <taxon>Tracheophyta</taxon>
        <taxon>Spermatophyta</taxon>
        <taxon>Magnoliopsida</taxon>
        <taxon>eudicotyledons</taxon>
        <taxon>Gunneridae</taxon>
        <taxon>Pentapetalae</taxon>
        <taxon>rosids</taxon>
        <taxon>fabids</taxon>
        <taxon>Malpighiales</taxon>
        <taxon>Salicaceae</taxon>
        <taxon>Saliceae</taxon>
        <taxon>Populus</taxon>
    </lineage>
</organism>
<proteinExistence type="predicted"/>
<comment type="caution">
    <text evidence="2">The sequence shown here is derived from an EMBL/GenBank/DDBJ whole genome shotgun (WGS) entry which is preliminary data.</text>
</comment>
<evidence type="ECO:0000313" key="3">
    <source>
        <dbReference type="Proteomes" id="UP000807159"/>
    </source>
</evidence>
<reference evidence="2" key="1">
    <citation type="journal article" date="2021" name="J. Hered.">
        <title>Genome Assembly of Salicaceae Populus deltoides (Eastern Cottonwood) I-69 Based on Nanopore Sequencing and Hi-C Technologies.</title>
        <authorList>
            <person name="Bai S."/>
            <person name="Wu H."/>
            <person name="Zhang J."/>
            <person name="Pan Z."/>
            <person name="Zhao W."/>
            <person name="Li Z."/>
            <person name="Tong C."/>
        </authorList>
    </citation>
    <scope>NUCLEOTIDE SEQUENCE</scope>
    <source>
        <tissue evidence="2">Leaf</tissue>
    </source>
</reference>
<name>A0A8T2WPS2_POPDE</name>
<accession>A0A8T2WPS2</accession>
<dbReference type="AlphaFoldDB" id="A0A8T2WPS2"/>
<protein>
    <submittedName>
        <fullName evidence="2">Uncharacterized protein</fullName>
    </submittedName>
</protein>
<feature type="region of interest" description="Disordered" evidence="1">
    <location>
        <begin position="1"/>
        <end position="119"/>
    </location>
</feature>
<evidence type="ECO:0000313" key="2">
    <source>
        <dbReference type="EMBL" id="KAH8482011.1"/>
    </source>
</evidence>
<sequence length="119" mass="13484">MQIYREGEGKKSRGATQRRVGSAIAFVPADKERPRISQNKFTESRRTYSERETKNGENSGGKGNRGRNSDRQGKQKEKRKQKTQRPTSTSLSSSSPPADQGKRSNVTWRYYEAADDVQT</sequence>
<gene>
    <name evidence="2" type="ORF">H0E87_029470</name>
</gene>
<evidence type="ECO:0000256" key="1">
    <source>
        <dbReference type="SAM" id="MobiDB-lite"/>
    </source>
</evidence>
<feature type="compositionally biased region" description="Basic and acidic residues" evidence="1">
    <location>
        <begin position="1"/>
        <end position="11"/>
    </location>
</feature>
<dbReference type="Proteomes" id="UP000807159">
    <property type="component" value="Chromosome 18"/>
</dbReference>
<dbReference type="EMBL" id="JACEGQ020000018">
    <property type="protein sequence ID" value="KAH8482011.1"/>
    <property type="molecule type" value="Genomic_DNA"/>
</dbReference>
<feature type="compositionally biased region" description="Basic and acidic residues" evidence="1">
    <location>
        <begin position="42"/>
        <end position="55"/>
    </location>
</feature>